<evidence type="ECO:0000313" key="3">
    <source>
        <dbReference type="Proteomes" id="UP000092578"/>
    </source>
</evidence>
<evidence type="ECO:0000259" key="1">
    <source>
        <dbReference type="Pfam" id="PF02602"/>
    </source>
</evidence>
<dbReference type="SUPFAM" id="SSF69618">
    <property type="entry name" value="HemD-like"/>
    <property type="match status" value="1"/>
</dbReference>
<feature type="domain" description="Tetrapyrrole biosynthesis uroporphyrinogen III synthase" evidence="1">
    <location>
        <begin position="29"/>
        <end position="268"/>
    </location>
</feature>
<comment type="caution">
    <text evidence="2">The sequence shown here is derived from an EMBL/GenBank/DDBJ whole genome shotgun (WGS) entry which is preliminary data.</text>
</comment>
<dbReference type="NCBIfam" id="NF004584">
    <property type="entry name" value="PRK05928.2-1"/>
    <property type="match status" value="1"/>
</dbReference>
<dbReference type="CDD" id="cd06578">
    <property type="entry name" value="HemD"/>
    <property type="match status" value="1"/>
</dbReference>
<dbReference type="InterPro" id="IPR036108">
    <property type="entry name" value="4pyrrol_syn_uPrphyn_synt_sf"/>
</dbReference>
<sequence>MASLKGEYEVGKGLEGKRIVIAGSRKTEEMSLIIEKQGGLPLVRPLQGTVFLAEEEVGAEIKELISQPVDWMIFTTGIGTEALVNAAEELEIKKEFLQVIEQAKIAVRGYKTIAALKKLGITPDAVDDDGTTAGLIRALEKESFINKRVAIQLHGEKAPALTAFLNEKGASIHYLLPYRHHAPDEAMVETLLDEMVNKEVDAVCFTTAIQVRSLFEYARKENRQEELLAAFASNTVAGAVGKVTAEALTEEGVTRMIIPELERMGAMIMELSKYYQSEK</sequence>
<dbReference type="PANTHER" id="PTHR40082">
    <property type="entry name" value="BLR5956 PROTEIN"/>
    <property type="match status" value="1"/>
</dbReference>
<dbReference type="PANTHER" id="PTHR40082:SF1">
    <property type="entry name" value="BLR5956 PROTEIN"/>
    <property type="match status" value="1"/>
</dbReference>
<dbReference type="GO" id="GO:0004852">
    <property type="term" value="F:uroporphyrinogen-III synthase activity"/>
    <property type="evidence" value="ECO:0007669"/>
    <property type="project" value="InterPro"/>
</dbReference>
<keyword evidence="3" id="KW-1185">Reference proteome</keyword>
<gene>
    <name evidence="2" type="ORF">A8F95_07485</name>
</gene>
<name>A0A1B9ATA8_9BACI</name>
<dbReference type="Proteomes" id="UP000092578">
    <property type="component" value="Unassembled WGS sequence"/>
</dbReference>
<reference evidence="3" key="1">
    <citation type="submission" date="2016-05" db="EMBL/GenBank/DDBJ databases">
        <authorList>
            <person name="Liu B."/>
            <person name="Wang J."/>
            <person name="Zhu Y."/>
            <person name="Liu G."/>
            <person name="Chen Q."/>
            <person name="Chen Z."/>
            <person name="Lan J."/>
            <person name="Che J."/>
            <person name="Ge C."/>
            <person name="Shi H."/>
            <person name="Pan Z."/>
            <person name="Liu X."/>
        </authorList>
    </citation>
    <scope>NUCLEOTIDE SEQUENCE [LARGE SCALE GENOMIC DNA]</scope>
    <source>
        <strain evidence="3">FJAT-27215</strain>
    </source>
</reference>
<accession>A0A1B9ATA8</accession>
<evidence type="ECO:0000313" key="2">
    <source>
        <dbReference type="EMBL" id="OCA87107.1"/>
    </source>
</evidence>
<dbReference type="AlphaFoldDB" id="A0A1B9ATA8"/>
<dbReference type="InterPro" id="IPR003754">
    <property type="entry name" value="4pyrrol_synth_uPrphyn_synth"/>
</dbReference>
<dbReference type="Pfam" id="PF02602">
    <property type="entry name" value="HEM4"/>
    <property type="match status" value="1"/>
</dbReference>
<dbReference type="EMBL" id="MAYT01000023">
    <property type="protein sequence ID" value="OCA87107.1"/>
    <property type="molecule type" value="Genomic_DNA"/>
</dbReference>
<dbReference type="InterPro" id="IPR039793">
    <property type="entry name" value="UROS/Hem4"/>
</dbReference>
<protein>
    <submittedName>
        <fullName evidence="2">Uroporphyrinogen-III synthase</fullName>
    </submittedName>
</protein>
<organism evidence="2 3">
    <name type="scientific">Pseudobacillus wudalianchiensis</name>
    <dbReference type="NCBI Taxonomy" id="1743143"/>
    <lineage>
        <taxon>Bacteria</taxon>
        <taxon>Bacillati</taxon>
        <taxon>Bacillota</taxon>
        <taxon>Bacilli</taxon>
        <taxon>Bacillales</taxon>
        <taxon>Bacillaceae</taxon>
        <taxon>Pseudobacillus</taxon>
    </lineage>
</organism>
<dbReference type="GO" id="GO:0006780">
    <property type="term" value="P:uroporphyrinogen III biosynthetic process"/>
    <property type="evidence" value="ECO:0007669"/>
    <property type="project" value="InterPro"/>
</dbReference>
<proteinExistence type="predicted"/>
<dbReference type="Gene3D" id="3.40.50.10090">
    <property type="match status" value="2"/>
</dbReference>